<name>K1WLQ5_MARBU</name>
<dbReference type="HAMAP" id="MF_00065">
    <property type="entry name" value="Adenylyl_sulf_kinase"/>
    <property type="match status" value="1"/>
</dbReference>
<dbReference type="OMA" id="EGLAWCC"/>
<dbReference type="Gene3D" id="3.40.50.300">
    <property type="entry name" value="P-loop containing nucleotide triphosphate hydrolases"/>
    <property type="match status" value="1"/>
</dbReference>
<evidence type="ECO:0000256" key="2">
    <source>
        <dbReference type="ARBA" id="ARBA00007008"/>
    </source>
</evidence>
<evidence type="ECO:0000256" key="8">
    <source>
        <dbReference type="ARBA" id="ARBA00022840"/>
    </source>
</evidence>
<organism evidence="15 16">
    <name type="scientific">Marssonina brunnea f. sp. multigermtubi (strain MB_m1)</name>
    <name type="common">Marssonina leaf spot fungus</name>
    <dbReference type="NCBI Taxonomy" id="1072389"/>
    <lineage>
        <taxon>Eukaryota</taxon>
        <taxon>Fungi</taxon>
        <taxon>Dikarya</taxon>
        <taxon>Ascomycota</taxon>
        <taxon>Pezizomycotina</taxon>
        <taxon>Leotiomycetes</taxon>
        <taxon>Helotiales</taxon>
        <taxon>Drepanopezizaceae</taxon>
        <taxon>Drepanopeziza</taxon>
    </lineage>
</organism>
<proteinExistence type="inferred from homology"/>
<evidence type="ECO:0000256" key="12">
    <source>
        <dbReference type="SAM" id="Phobius"/>
    </source>
</evidence>
<dbReference type="STRING" id="1072389.K1WLQ5"/>
<dbReference type="GO" id="GO:0019344">
    <property type="term" value="P:cysteine biosynthetic process"/>
    <property type="evidence" value="ECO:0007669"/>
    <property type="project" value="UniProtKB-KW"/>
</dbReference>
<accession>K1WLQ5</accession>
<dbReference type="SUPFAM" id="SSF52540">
    <property type="entry name" value="P-loop containing nucleoside triphosphate hydrolases"/>
    <property type="match status" value="1"/>
</dbReference>
<keyword evidence="12" id="KW-0472">Membrane</keyword>
<dbReference type="HOGENOM" id="CLU_035752_1_0_1"/>
<keyword evidence="8" id="KW-0067">ATP-binding</keyword>
<keyword evidence="5" id="KW-0808">Transferase</keyword>
<dbReference type="InterPro" id="IPR029069">
    <property type="entry name" value="HotDog_dom_sf"/>
</dbReference>
<dbReference type="KEGG" id="mbe:MBM_08610"/>
<evidence type="ECO:0000256" key="3">
    <source>
        <dbReference type="ARBA" id="ARBA00012121"/>
    </source>
</evidence>
<dbReference type="OrthoDB" id="506431at2759"/>
<feature type="domain" description="APS kinase" evidence="13">
    <location>
        <begin position="368"/>
        <end position="526"/>
    </location>
</feature>
<evidence type="ECO:0000256" key="11">
    <source>
        <dbReference type="ARBA" id="ARBA00031464"/>
    </source>
</evidence>
<evidence type="ECO:0000256" key="1">
    <source>
        <dbReference type="ARBA" id="ARBA00004806"/>
    </source>
</evidence>
<dbReference type="CDD" id="cd02027">
    <property type="entry name" value="APSK"/>
    <property type="match status" value="1"/>
</dbReference>
<feature type="transmembrane region" description="Helical" evidence="12">
    <location>
        <begin position="65"/>
        <end position="84"/>
    </location>
</feature>
<dbReference type="CDD" id="cd03443">
    <property type="entry name" value="PaaI_thioesterase"/>
    <property type="match status" value="1"/>
</dbReference>
<dbReference type="AlphaFoldDB" id="K1WLQ5"/>
<dbReference type="eggNOG" id="KOG4781">
    <property type="taxonomic scope" value="Eukaryota"/>
</dbReference>
<evidence type="ECO:0000313" key="15">
    <source>
        <dbReference type="EMBL" id="EKD13167.1"/>
    </source>
</evidence>
<dbReference type="InterPro" id="IPR002891">
    <property type="entry name" value="APS"/>
</dbReference>
<keyword evidence="7 15" id="KW-0418">Kinase</keyword>
<dbReference type="EC" id="2.7.1.25" evidence="3"/>
<evidence type="ECO:0000256" key="4">
    <source>
        <dbReference type="ARBA" id="ARBA00018163"/>
    </source>
</evidence>
<reference evidence="15 16" key="1">
    <citation type="journal article" date="2012" name="BMC Genomics">
        <title>Sequencing the genome of Marssonina brunnea reveals fungus-poplar co-evolution.</title>
        <authorList>
            <person name="Zhu S."/>
            <person name="Cao Y.-Z."/>
            <person name="Jiang C."/>
            <person name="Tan B.-Y."/>
            <person name="Wang Z."/>
            <person name="Feng S."/>
            <person name="Zhang L."/>
            <person name="Su X.-H."/>
            <person name="Brejova B."/>
            <person name="Vinar T."/>
            <person name="Xu M."/>
            <person name="Wang M.-X."/>
            <person name="Zhang S.-G."/>
            <person name="Huang M.-R."/>
            <person name="Wu R."/>
            <person name="Zhou Y."/>
        </authorList>
    </citation>
    <scope>NUCLEOTIDE SEQUENCE [LARGE SCALE GENOMIC DNA]</scope>
    <source>
        <strain evidence="15 16">MB_m1</strain>
    </source>
</reference>
<dbReference type="Proteomes" id="UP000006753">
    <property type="component" value="Unassembled WGS sequence"/>
</dbReference>
<dbReference type="EMBL" id="JH921451">
    <property type="protein sequence ID" value="EKD13167.1"/>
    <property type="molecule type" value="Genomic_DNA"/>
</dbReference>
<dbReference type="NCBIfam" id="NF003013">
    <property type="entry name" value="PRK03846.1"/>
    <property type="match status" value="1"/>
</dbReference>
<evidence type="ECO:0000313" key="16">
    <source>
        <dbReference type="Proteomes" id="UP000006753"/>
    </source>
</evidence>
<dbReference type="PANTHER" id="PTHR47260">
    <property type="entry name" value="UPF0644 PROTEIN PB2B4.06"/>
    <property type="match status" value="1"/>
</dbReference>
<dbReference type="GeneID" id="18764545"/>
<feature type="domain" description="Thioesterase" evidence="14">
    <location>
        <begin position="194"/>
        <end position="262"/>
    </location>
</feature>
<keyword evidence="12" id="KW-0812">Transmembrane</keyword>
<evidence type="ECO:0000256" key="7">
    <source>
        <dbReference type="ARBA" id="ARBA00022777"/>
    </source>
</evidence>
<keyword evidence="9" id="KW-0028">Amino-acid biosynthesis</keyword>
<keyword evidence="9" id="KW-0198">Cysteine biosynthesis</keyword>
<dbReference type="InterPro" id="IPR052061">
    <property type="entry name" value="PTE-AB_protein"/>
</dbReference>
<keyword evidence="6" id="KW-0547">Nucleotide-binding</keyword>
<keyword evidence="12" id="KW-1133">Transmembrane helix</keyword>
<evidence type="ECO:0000256" key="10">
    <source>
        <dbReference type="ARBA" id="ARBA00029724"/>
    </source>
</evidence>
<evidence type="ECO:0000256" key="9">
    <source>
        <dbReference type="ARBA" id="ARBA00023192"/>
    </source>
</evidence>
<dbReference type="PANTHER" id="PTHR47260:SF7">
    <property type="entry name" value="THIOESTERASE FAMILY PROTEIN (AFU_ORTHOLOGUE AFUA_1G10800)"/>
    <property type="match status" value="1"/>
</dbReference>
<dbReference type="NCBIfam" id="TIGR00455">
    <property type="entry name" value="apsK"/>
    <property type="match status" value="1"/>
</dbReference>
<dbReference type="FunFam" id="3.40.50.300:FF:000212">
    <property type="entry name" value="Adenylyl-sulfate kinase"/>
    <property type="match status" value="1"/>
</dbReference>
<dbReference type="Pfam" id="PF01583">
    <property type="entry name" value="APS_kinase"/>
    <property type="match status" value="1"/>
</dbReference>
<evidence type="ECO:0000256" key="5">
    <source>
        <dbReference type="ARBA" id="ARBA00022679"/>
    </source>
</evidence>
<dbReference type="SUPFAM" id="SSF54637">
    <property type="entry name" value="Thioesterase/thiol ester dehydrase-isomerase"/>
    <property type="match status" value="1"/>
</dbReference>
<sequence>MSVAGRCLVGPRASLRVVGRAPFNLARARPLPSQRFSTSNCLRTAEDLAATLPPTPRKSLFRRGLTVAGLFVVFTTAGFVMATASTVRELDGLIHPPTDEETLSMFTPPDATSLEVEEFIRNHPLALELRTKPEFSESRPHLKIPEQMRGHSLTGGTLMGPGKVVVPPFVWSEKGGKSLVSIQYLGGDLCGHPGLVHGGMLATMLDEGLARCCFAALPNKVGMTANLNINYRAPAMAGTYVVLRAKTTKVEGRKAWVEGHIETLPAEGEKPVVLVEASALFIEPRQAARGFLNRSGRPLKRLSWRSISKGLPAIQLPTARFEANTVIEYLQLPFSPPSTTKQNFAMATNITWHPSLSRSERNTLRKQRGYTIWFTGLSASGKSTVATALEQHLLHLGLAAYRLDGDNVRFGLNKDLGFSEKDRNENIRRIAEVAKLFADSSTVALTSFISPYIADRQIARELHASSASGEDDPIPFVEVFVDIPVEIAEQRDPKGLYKKARAGEIPNFTGISAPYEKPEKPEVHIRTDQLNIEECVVKIVEYLKEQKLLP</sequence>
<evidence type="ECO:0000256" key="6">
    <source>
        <dbReference type="ARBA" id="ARBA00022741"/>
    </source>
</evidence>
<dbReference type="InParanoid" id="K1WLQ5"/>
<evidence type="ECO:0000259" key="13">
    <source>
        <dbReference type="Pfam" id="PF01583"/>
    </source>
</evidence>
<dbReference type="InterPro" id="IPR006683">
    <property type="entry name" value="Thioestr_dom"/>
</dbReference>
<dbReference type="eggNOG" id="KOG0635">
    <property type="taxonomic scope" value="Eukaryota"/>
</dbReference>
<dbReference type="Pfam" id="PF03061">
    <property type="entry name" value="4HBT"/>
    <property type="match status" value="1"/>
</dbReference>
<comment type="similarity">
    <text evidence="2">Belongs to the APS kinase family.</text>
</comment>
<dbReference type="Gene3D" id="3.10.129.10">
    <property type="entry name" value="Hotdog Thioesterase"/>
    <property type="match status" value="1"/>
</dbReference>
<gene>
    <name evidence="15" type="ORF">MBM_08610</name>
</gene>
<dbReference type="GO" id="GO:0005524">
    <property type="term" value="F:ATP binding"/>
    <property type="evidence" value="ECO:0007669"/>
    <property type="project" value="UniProtKB-KW"/>
</dbReference>
<comment type="pathway">
    <text evidence="1">Sulfur metabolism; hydrogen sulfide biosynthesis; sulfite from sulfate: step 2/3.</text>
</comment>
<keyword evidence="16" id="KW-1185">Reference proteome</keyword>
<dbReference type="InterPro" id="IPR059117">
    <property type="entry name" value="APS_kinase_dom"/>
</dbReference>
<dbReference type="GO" id="GO:0004020">
    <property type="term" value="F:adenylylsulfate kinase activity"/>
    <property type="evidence" value="ECO:0007669"/>
    <property type="project" value="UniProtKB-EC"/>
</dbReference>
<dbReference type="GO" id="GO:0000103">
    <property type="term" value="P:sulfate assimilation"/>
    <property type="evidence" value="ECO:0007669"/>
    <property type="project" value="InterPro"/>
</dbReference>
<evidence type="ECO:0000259" key="14">
    <source>
        <dbReference type="Pfam" id="PF03061"/>
    </source>
</evidence>
<protein>
    <recommendedName>
        <fullName evidence="4">Adenylyl-sulfate kinase</fullName>
        <ecNumber evidence="3">2.7.1.25</ecNumber>
    </recommendedName>
    <alternativeName>
        <fullName evidence="11">ATP adenosine-5'-phosphosulfate 3'-phosphotransferase</fullName>
    </alternativeName>
    <alternativeName>
        <fullName evidence="10">Adenosine-5'-phosphosulfate kinase</fullName>
    </alternativeName>
</protein>
<dbReference type="InterPro" id="IPR027417">
    <property type="entry name" value="P-loop_NTPase"/>
</dbReference>